<evidence type="ECO:0000313" key="3">
    <source>
        <dbReference type="Proteomes" id="UP000236959"/>
    </source>
</evidence>
<organism evidence="2 3">
    <name type="scientific">Roseibium marinum</name>
    <dbReference type="NCBI Taxonomy" id="281252"/>
    <lineage>
        <taxon>Bacteria</taxon>
        <taxon>Pseudomonadati</taxon>
        <taxon>Pseudomonadota</taxon>
        <taxon>Alphaproteobacteria</taxon>
        <taxon>Hyphomicrobiales</taxon>
        <taxon>Stappiaceae</taxon>
        <taxon>Roseibium</taxon>
    </lineage>
</organism>
<feature type="compositionally biased region" description="Basic and acidic residues" evidence="1">
    <location>
        <begin position="848"/>
        <end position="859"/>
    </location>
</feature>
<dbReference type="Gene3D" id="3.40.50.1820">
    <property type="entry name" value="alpha/beta hydrolase"/>
    <property type="match status" value="1"/>
</dbReference>
<dbReference type="AlphaFoldDB" id="A0A2S3UX02"/>
<protein>
    <submittedName>
        <fullName evidence="2">Uncharacterized protein DUF3141</fullName>
    </submittedName>
</protein>
<evidence type="ECO:0000256" key="1">
    <source>
        <dbReference type="SAM" id="MobiDB-lite"/>
    </source>
</evidence>
<name>A0A2S3UX02_9HYPH</name>
<evidence type="ECO:0000313" key="2">
    <source>
        <dbReference type="EMBL" id="POF32252.1"/>
    </source>
</evidence>
<dbReference type="OrthoDB" id="7231451at2"/>
<dbReference type="EMBL" id="PPCN01000003">
    <property type="protein sequence ID" value="POF32252.1"/>
    <property type="molecule type" value="Genomic_DNA"/>
</dbReference>
<dbReference type="PANTHER" id="PTHR36837:SF2">
    <property type="entry name" value="POLY(3-HYDROXYALKANOATE) POLYMERASE SUBUNIT PHAC"/>
    <property type="match status" value="1"/>
</dbReference>
<keyword evidence="3" id="KW-1185">Reference proteome</keyword>
<comment type="caution">
    <text evidence="2">The sequence shown here is derived from an EMBL/GenBank/DDBJ whole genome shotgun (WGS) entry which is preliminary data.</text>
</comment>
<dbReference type="Proteomes" id="UP000236959">
    <property type="component" value="Unassembled WGS sequence"/>
</dbReference>
<dbReference type="InterPro" id="IPR029058">
    <property type="entry name" value="AB_hydrolase_fold"/>
</dbReference>
<feature type="compositionally biased region" description="Low complexity" evidence="1">
    <location>
        <begin position="833"/>
        <end position="843"/>
    </location>
</feature>
<dbReference type="SUPFAM" id="SSF53474">
    <property type="entry name" value="alpha/beta-Hydrolases"/>
    <property type="match status" value="1"/>
</dbReference>
<dbReference type="InterPro" id="IPR024501">
    <property type="entry name" value="DUF3141"/>
</dbReference>
<gene>
    <name evidence="2" type="ORF">CLV41_103173</name>
</gene>
<dbReference type="InterPro" id="IPR051321">
    <property type="entry name" value="PHA/PHB_synthase"/>
</dbReference>
<dbReference type="PANTHER" id="PTHR36837">
    <property type="entry name" value="POLY(3-HYDROXYALKANOATE) POLYMERASE SUBUNIT PHAC"/>
    <property type="match status" value="1"/>
</dbReference>
<feature type="region of interest" description="Disordered" evidence="1">
    <location>
        <begin position="832"/>
        <end position="890"/>
    </location>
</feature>
<proteinExistence type="predicted"/>
<dbReference type="Pfam" id="PF11339">
    <property type="entry name" value="DUF3141"/>
    <property type="match status" value="1"/>
</dbReference>
<dbReference type="RefSeq" id="WP_103222186.1">
    <property type="nucleotide sequence ID" value="NZ_PPCN01000003.1"/>
</dbReference>
<sequence>MKDIFDAFEKGHNEFLNSLNDATAWTPSERFTALQAQSTELSNLAELMGRGLSKSLTKITETHKERWQKSLSNFNQSMENMGRTQKTGGLFSAWEDYWKDASQRMVLTMDTLRQRGDNFLEHEEAGCPPVLNYDYEVVLDGADLPHPSCYMLLRIVPPRDAHCREHKPWKRPYIIIDPRAGHGAGIGGFKPDSQVGVALHDGHPAYFVAFRRMPEKGQTLADVTRAEAAFVRKVMELHPQAPHPVVTGNCQGGWATLLLAATNPDLTGPVVLNGAPVSTWSGRVGENPMRYNAGVLGGTWNAMYYSDLGHGVFDGADLVQNFELLNPSRNYFGKYYDLYAKVDTEPERFLEFERWWGGYFLLNEAEMRWIVEQLFVGNRLSKNEAQLEPGRNVDIKQIRAPIIVFASWGDNITPPQQAINWIMDTYTDEREIAIRGQRIIYMIHDQVGHLGIFVSSKIAKKEHTEVTSTLKTIEALAPGLYEMTIDDYEGDLLEREFTVSFHERTIDDLKLIDDGRDDEIPFAAVARASEQQAEFYDVCMRPLVQAGVTEQSADLRRKTHPLRVQRASFSSLNPFLGALPGRAERVREERSPAAPDNPFVELQHVNAALIEQSMDLCRDLRDTMYESLFFSIWGSPYMRWFGRTRQPGRTLKRKDELRNLPPVQAALMHIEEGGFCEAVIRMLILLAESRGNVRRDRLERSARVLTQDEPFKSLKAEERSFMLHEQTLIVEFARDQAIETLPKLLKTKEDRELASNVVRYVPGTIDEMAPHTLEMLRTFNRVLGLPSVSGDITDDPLLSASPLGTAQTVRLPEQFEDTYGKFVDEAVDKTEVKAASASPAPKKASPRKSPERKPAERKAPARKAARPAATKSAGPSKPRGTAKTSEEPAE</sequence>
<accession>A0A2S3UX02</accession>
<reference evidence="2 3" key="1">
    <citation type="submission" date="2018-01" db="EMBL/GenBank/DDBJ databases">
        <title>Genomic Encyclopedia of Archaeal and Bacterial Type Strains, Phase II (KMG-II): from individual species to whole genera.</title>
        <authorList>
            <person name="Goeker M."/>
        </authorList>
    </citation>
    <scope>NUCLEOTIDE SEQUENCE [LARGE SCALE GENOMIC DNA]</scope>
    <source>
        <strain evidence="2 3">DSM 17023</strain>
    </source>
</reference>